<evidence type="ECO:0000256" key="1">
    <source>
        <dbReference type="SAM" id="MobiDB-lite"/>
    </source>
</evidence>
<name>A0AAD2CCI2_9STRA</name>
<dbReference type="Proteomes" id="UP001295423">
    <property type="component" value="Unassembled WGS sequence"/>
</dbReference>
<dbReference type="AlphaFoldDB" id="A0AAD2CCI2"/>
<comment type="caution">
    <text evidence="2">The sequence shown here is derived from an EMBL/GenBank/DDBJ whole genome shotgun (WGS) entry which is preliminary data.</text>
</comment>
<organism evidence="2 3">
    <name type="scientific">Cylindrotheca closterium</name>
    <dbReference type="NCBI Taxonomy" id="2856"/>
    <lineage>
        <taxon>Eukaryota</taxon>
        <taxon>Sar</taxon>
        <taxon>Stramenopiles</taxon>
        <taxon>Ochrophyta</taxon>
        <taxon>Bacillariophyta</taxon>
        <taxon>Bacillariophyceae</taxon>
        <taxon>Bacillariophycidae</taxon>
        <taxon>Bacillariales</taxon>
        <taxon>Bacillariaceae</taxon>
        <taxon>Cylindrotheca</taxon>
    </lineage>
</organism>
<protein>
    <submittedName>
        <fullName evidence="2">Uncharacterized protein</fullName>
    </submittedName>
</protein>
<evidence type="ECO:0000313" key="2">
    <source>
        <dbReference type="EMBL" id="CAJ1929242.1"/>
    </source>
</evidence>
<evidence type="ECO:0000313" key="3">
    <source>
        <dbReference type="Proteomes" id="UP001295423"/>
    </source>
</evidence>
<dbReference type="EMBL" id="CAKOGP040000072">
    <property type="protein sequence ID" value="CAJ1929242.1"/>
    <property type="molecule type" value="Genomic_DNA"/>
</dbReference>
<reference evidence="2" key="1">
    <citation type="submission" date="2023-08" db="EMBL/GenBank/DDBJ databases">
        <authorList>
            <person name="Audoor S."/>
            <person name="Bilcke G."/>
        </authorList>
    </citation>
    <scope>NUCLEOTIDE SEQUENCE</scope>
</reference>
<sequence length="269" mass="29165">MNQHAGVRFTLKKRTIRKSLDDVKISSYNSDFLSGLFADVAKITEMADSGSTKRSCPEPATTVAEQNTNLESPTKKRRTLLSSSVSRCNCSSYNLSDLATSHSTKAVIEESREVFLPSPTQPRFLANSIERNPLATVTQSGRQDSLAYQLDCVSGPECPKLSTENAAVVAFPNLPATVSDSSCAAGLTRGSQIKQGSSPEKQPYKESFGWFVDLDDHQRNEGHTVSSYSVFCPDLAFQAPTAPNATHNDAAVQWAKAADTVDDVLGDFF</sequence>
<feature type="region of interest" description="Disordered" evidence="1">
    <location>
        <begin position="49"/>
        <end position="76"/>
    </location>
</feature>
<keyword evidence="3" id="KW-1185">Reference proteome</keyword>
<proteinExistence type="predicted"/>
<feature type="compositionally biased region" description="Polar residues" evidence="1">
    <location>
        <begin position="63"/>
        <end position="72"/>
    </location>
</feature>
<accession>A0AAD2CCI2</accession>
<gene>
    <name evidence="2" type="ORF">CYCCA115_LOCUS1637</name>
</gene>